<comment type="caution">
    <text evidence="3">The sequence shown here is derived from an EMBL/GenBank/DDBJ whole genome shotgun (WGS) entry which is preliminary data.</text>
</comment>
<accession>A0A918HJ79</accession>
<keyword evidence="4" id="KW-1185">Reference proteome</keyword>
<reference evidence="3" key="2">
    <citation type="submission" date="2020-09" db="EMBL/GenBank/DDBJ databases">
        <authorList>
            <person name="Sun Q."/>
            <person name="Ohkuma M."/>
        </authorList>
    </citation>
    <scope>NUCLEOTIDE SEQUENCE</scope>
    <source>
        <strain evidence="3">JCM 3172</strain>
    </source>
</reference>
<sequence length="386" mass="41289">MLEASVADCALRDVVHRSYRSDRTVTVRCTVHPASGSPPADGYGTATTEAVARKKALSEAVERLLACTPFASVARPPTTHLTTTGDDRNPWPAGVRTAPEGCLTRTYRPLTRGALPRQVPLFWSSPWIAGEELRSALLTAQTARLSSTIGWAVAPSPEAALRGALFELTELINYGVFLFRALAGPPHDGRDSGPGPLILPIDGATRTPTVLAVARGGGRRMPATGLGSGTTRADATDRALLELAQAVTLWRSNPTGIPAERHFMRRFDRWPLLTRCATLDFDLTGYDAPPDGGPRPSPLEELEARGIAVWADSGALDLSGPDLARTRLHFAQVVADPQPLLGLVRAGIPVFDTGEVRKILDSSRRERPADRRPSGRNAQGGCPARA</sequence>
<evidence type="ECO:0000259" key="2">
    <source>
        <dbReference type="PROSITE" id="PS51664"/>
    </source>
</evidence>
<evidence type="ECO:0000256" key="1">
    <source>
        <dbReference type="SAM" id="MobiDB-lite"/>
    </source>
</evidence>
<dbReference type="PROSITE" id="PS51664">
    <property type="entry name" value="YCAO"/>
    <property type="match status" value="1"/>
</dbReference>
<proteinExistence type="predicted"/>
<gene>
    <name evidence="3" type="ORF">GCM10014713_69100</name>
</gene>
<evidence type="ECO:0000313" key="4">
    <source>
        <dbReference type="Proteomes" id="UP000619486"/>
    </source>
</evidence>
<dbReference type="InterPro" id="IPR003776">
    <property type="entry name" value="YcaO-like_dom"/>
</dbReference>
<feature type="region of interest" description="Disordered" evidence="1">
    <location>
        <begin position="359"/>
        <end position="386"/>
    </location>
</feature>
<feature type="region of interest" description="Disordered" evidence="1">
    <location>
        <begin position="77"/>
        <end position="96"/>
    </location>
</feature>
<reference evidence="3" key="1">
    <citation type="journal article" date="2014" name="Int. J. Syst. Evol. Microbiol.">
        <title>Complete genome sequence of Corynebacterium casei LMG S-19264T (=DSM 44701T), isolated from a smear-ripened cheese.</title>
        <authorList>
            <consortium name="US DOE Joint Genome Institute (JGI-PGF)"/>
            <person name="Walter F."/>
            <person name="Albersmeier A."/>
            <person name="Kalinowski J."/>
            <person name="Ruckert C."/>
        </authorList>
    </citation>
    <scope>NUCLEOTIDE SEQUENCE</scope>
    <source>
        <strain evidence="3">JCM 3172</strain>
    </source>
</reference>
<name>A0A918HJ79_9ACTN</name>
<dbReference type="AlphaFoldDB" id="A0A918HJ79"/>
<feature type="domain" description="YcaO" evidence="2">
    <location>
        <begin position="44"/>
        <end position="386"/>
    </location>
</feature>
<protein>
    <recommendedName>
        <fullName evidence="2">YcaO domain-containing protein</fullName>
    </recommendedName>
</protein>
<organism evidence="3 4">
    <name type="scientific">Streptomyces purpureus</name>
    <dbReference type="NCBI Taxonomy" id="1951"/>
    <lineage>
        <taxon>Bacteria</taxon>
        <taxon>Bacillati</taxon>
        <taxon>Actinomycetota</taxon>
        <taxon>Actinomycetes</taxon>
        <taxon>Kitasatosporales</taxon>
        <taxon>Streptomycetaceae</taxon>
        <taxon>Streptomyces</taxon>
    </lineage>
</organism>
<dbReference type="EMBL" id="BMQQ01000060">
    <property type="protein sequence ID" value="GGT66673.1"/>
    <property type="molecule type" value="Genomic_DNA"/>
</dbReference>
<feature type="compositionally biased region" description="Basic and acidic residues" evidence="1">
    <location>
        <begin position="359"/>
        <end position="373"/>
    </location>
</feature>
<evidence type="ECO:0000313" key="3">
    <source>
        <dbReference type="EMBL" id="GGT66673.1"/>
    </source>
</evidence>
<dbReference type="Proteomes" id="UP000619486">
    <property type="component" value="Unassembled WGS sequence"/>
</dbReference>
<dbReference type="RefSeq" id="WP_189205631.1">
    <property type="nucleotide sequence ID" value="NZ_BMQQ01000060.1"/>
</dbReference>